<feature type="non-terminal residue" evidence="3">
    <location>
        <position position="1"/>
    </location>
</feature>
<dbReference type="AlphaFoldDB" id="A0A261BCD9"/>
<evidence type="ECO:0000256" key="1">
    <source>
        <dbReference type="SAM" id="MobiDB-lite"/>
    </source>
</evidence>
<feature type="region of interest" description="Disordered" evidence="1">
    <location>
        <begin position="1"/>
        <end position="34"/>
    </location>
</feature>
<reference evidence="3" key="2">
    <citation type="submission" date="2017-08" db="EMBL/GenBank/DDBJ databases">
        <authorList>
            <person name="de Groot N.N."/>
        </authorList>
    </citation>
    <scope>NUCLEOTIDE SEQUENCE [LARGE SCALE GENOMIC DNA]</scope>
    <source>
        <strain evidence="3">PX439</strain>
    </source>
</reference>
<feature type="compositionally biased region" description="Pro residues" evidence="1">
    <location>
        <begin position="52"/>
        <end position="70"/>
    </location>
</feature>
<evidence type="ECO:0000313" key="3">
    <source>
        <dbReference type="EMBL" id="OZG07969.1"/>
    </source>
</evidence>
<reference evidence="4" key="1">
    <citation type="submission" date="2017-08" db="EMBL/GenBank/DDBJ databases">
        <authorList>
            <person name="Fierst J.L."/>
        </authorList>
    </citation>
    <scope>NUCLEOTIDE SEQUENCE [LARGE SCALE GENOMIC DNA]</scope>
    <source>
        <strain evidence="4">PX439</strain>
    </source>
</reference>
<reference evidence="2 5" key="3">
    <citation type="submission" date="2019-12" db="EMBL/GenBank/DDBJ databases">
        <title>Chromosome-level assembly of the Caenorhabditis remanei genome.</title>
        <authorList>
            <person name="Teterina A.A."/>
            <person name="Willis J.H."/>
            <person name="Phillips P.C."/>
        </authorList>
    </citation>
    <scope>NUCLEOTIDE SEQUENCE [LARGE SCALE GENOMIC DNA]</scope>
    <source>
        <strain evidence="2 5">PX506</strain>
        <tissue evidence="2">Whole organism</tissue>
    </source>
</reference>
<evidence type="ECO:0000313" key="5">
    <source>
        <dbReference type="Proteomes" id="UP000483820"/>
    </source>
</evidence>
<dbReference type="EMBL" id="WUAV01000006">
    <property type="protein sequence ID" value="KAF1747883.1"/>
    <property type="molecule type" value="Genomic_DNA"/>
</dbReference>
<feature type="compositionally biased region" description="Polar residues" evidence="1">
    <location>
        <begin position="1"/>
        <end position="11"/>
    </location>
</feature>
<gene>
    <name evidence="3" type="ORF">FL82_01130</name>
    <name evidence="2" type="ORF">GCK72_024349</name>
</gene>
<dbReference type="EMBL" id="NMWX01000001">
    <property type="protein sequence ID" value="OZG07969.1"/>
    <property type="molecule type" value="Genomic_DNA"/>
</dbReference>
<evidence type="ECO:0000313" key="4">
    <source>
        <dbReference type="Proteomes" id="UP000216624"/>
    </source>
</evidence>
<sequence>MSQENKSNSLKRSYPEENDEPHQQETSGTLTNVASILRSQEQQNAEAVFAQPLPPIKGFIPPPNTPCSED</sequence>
<protein>
    <submittedName>
        <fullName evidence="3">Uncharacterized protein</fullName>
    </submittedName>
</protein>
<evidence type="ECO:0000313" key="2">
    <source>
        <dbReference type="EMBL" id="KAF1747883.1"/>
    </source>
</evidence>
<name>A0A261BCD9_CAERE</name>
<accession>A0A261BCD9</accession>
<dbReference type="Proteomes" id="UP000483820">
    <property type="component" value="Chromosome X"/>
</dbReference>
<feature type="compositionally biased region" description="Polar residues" evidence="1">
    <location>
        <begin position="24"/>
        <end position="34"/>
    </location>
</feature>
<proteinExistence type="predicted"/>
<keyword evidence="4" id="KW-1185">Reference proteome</keyword>
<feature type="region of interest" description="Disordered" evidence="1">
    <location>
        <begin position="51"/>
        <end position="70"/>
    </location>
</feature>
<comment type="caution">
    <text evidence="3">The sequence shown here is derived from an EMBL/GenBank/DDBJ whole genome shotgun (WGS) entry which is preliminary data.</text>
</comment>
<organism evidence="3 4">
    <name type="scientific">Caenorhabditis remanei</name>
    <name type="common">Caenorhabditis vulgaris</name>
    <dbReference type="NCBI Taxonomy" id="31234"/>
    <lineage>
        <taxon>Eukaryota</taxon>
        <taxon>Metazoa</taxon>
        <taxon>Ecdysozoa</taxon>
        <taxon>Nematoda</taxon>
        <taxon>Chromadorea</taxon>
        <taxon>Rhabditida</taxon>
        <taxon>Rhabditina</taxon>
        <taxon>Rhabditomorpha</taxon>
        <taxon>Rhabditoidea</taxon>
        <taxon>Rhabditidae</taxon>
        <taxon>Peloderinae</taxon>
        <taxon>Caenorhabditis</taxon>
    </lineage>
</organism>
<dbReference type="Proteomes" id="UP000216624">
    <property type="component" value="Unassembled WGS sequence"/>
</dbReference>